<dbReference type="Gene3D" id="1.10.10.10">
    <property type="entry name" value="Winged helix-like DNA-binding domain superfamily/Winged helix DNA-binding domain"/>
    <property type="match status" value="1"/>
</dbReference>
<dbReference type="InterPro" id="IPR016461">
    <property type="entry name" value="COMT-like"/>
</dbReference>
<dbReference type="InterPro" id="IPR036388">
    <property type="entry name" value="WH-like_DNA-bd_sf"/>
</dbReference>
<name>A0A8H6ZZ60_PLEOS</name>
<evidence type="ECO:0000256" key="1">
    <source>
        <dbReference type="ARBA" id="ARBA00022603"/>
    </source>
</evidence>
<evidence type="ECO:0000256" key="3">
    <source>
        <dbReference type="ARBA" id="ARBA00022691"/>
    </source>
</evidence>
<sequence>MTDYLNALVEIISSNVKILNNAYTKDGRKFPSLDEPFEATPSAEAVQEATRLIVAATTQLATSVRSPLEVLLEQATGMYNTVTLRFVNDHNVADLLKEAGPKGLNAKEIGKQIGVDGAYVARCLRYLATRHIFREVSPNVFANNRLSSVLVKSKPFKDIETDLMTKYDDAPSSALVSHSYVHSAPVASTLGLVVIHSTDEGFMGSQSFVEFMKDSKGYASPFSITLQQHTNMFDWYEQPGQKWRAHRFATAMKAPASLWGQGGFASVFDWNALPAGSTIVDVGASLGVVTMEIARAAPQHKYIMHDLEGAVKEARRHWANEWPEAINDGTVTLEVHSFFEPMPVKADVYFLRCIIHDWPEADCRKILGHIHAAAKSTSKLILFEMMALHACPDEQSGNAGAPYPLLANLGVAAGGFITIADMQMLSLLDGRERTTGEYAELGRLTGWKLESVKPGPIAAFIFSKVA</sequence>
<dbReference type="InterPro" id="IPR036390">
    <property type="entry name" value="WH_DNA-bd_sf"/>
</dbReference>
<protein>
    <recommendedName>
        <fullName evidence="8">O-methyltransferase domain-containing protein</fullName>
    </recommendedName>
</protein>
<keyword evidence="1" id="KW-0489">Methyltransferase</keyword>
<dbReference type="Pfam" id="PF00891">
    <property type="entry name" value="Methyltransf_2"/>
    <property type="match status" value="1"/>
</dbReference>
<dbReference type="SUPFAM" id="SSF53335">
    <property type="entry name" value="S-adenosyl-L-methionine-dependent methyltransferases"/>
    <property type="match status" value="1"/>
</dbReference>
<feature type="domain" description="O-methyltransferase dimerisation" evidence="5">
    <location>
        <begin position="73"/>
        <end position="153"/>
    </location>
</feature>
<evidence type="ECO:0000259" key="5">
    <source>
        <dbReference type="Pfam" id="PF08100"/>
    </source>
</evidence>
<dbReference type="Proteomes" id="UP000623687">
    <property type="component" value="Unassembled WGS sequence"/>
</dbReference>
<dbReference type="OrthoDB" id="2410195at2759"/>
<dbReference type="AlphaFoldDB" id="A0A8H6ZZ60"/>
<keyword evidence="2" id="KW-0808">Transferase</keyword>
<feature type="domain" description="O-methyltransferase C-terminal" evidence="4">
    <location>
        <begin position="272"/>
        <end position="447"/>
    </location>
</feature>
<dbReference type="EMBL" id="JACETU010000003">
    <property type="protein sequence ID" value="KAF7432633.1"/>
    <property type="molecule type" value="Genomic_DNA"/>
</dbReference>
<evidence type="ECO:0000256" key="2">
    <source>
        <dbReference type="ARBA" id="ARBA00022679"/>
    </source>
</evidence>
<evidence type="ECO:0000313" key="7">
    <source>
        <dbReference type="Proteomes" id="UP000623687"/>
    </source>
</evidence>
<dbReference type="PROSITE" id="PS51683">
    <property type="entry name" value="SAM_OMT_II"/>
    <property type="match status" value="1"/>
</dbReference>
<dbReference type="RefSeq" id="XP_036632660.1">
    <property type="nucleotide sequence ID" value="XM_036774158.1"/>
</dbReference>
<dbReference type="GO" id="GO:0032259">
    <property type="term" value="P:methylation"/>
    <property type="evidence" value="ECO:0007669"/>
    <property type="project" value="UniProtKB-KW"/>
</dbReference>
<keyword evidence="3" id="KW-0949">S-adenosyl-L-methionine</keyword>
<dbReference type="InterPro" id="IPR012967">
    <property type="entry name" value="COMT_dimerisation"/>
</dbReference>
<evidence type="ECO:0000313" key="6">
    <source>
        <dbReference type="EMBL" id="KAF7432633.1"/>
    </source>
</evidence>
<reference evidence="6" key="1">
    <citation type="submission" date="2019-07" db="EMBL/GenBank/DDBJ databases">
        <authorList>
            <person name="Palmer J.M."/>
        </authorList>
    </citation>
    <scope>NUCLEOTIDE SEQUENCE</scope>
    <source>
        <strain evidence="6">PC9</strain>
    </source>
</reference>
<gene>
    <name evidence="6" type="ORF">PC9H_004575</name>
</gene>
<dbReference type="Gene3D" id="3.40.50.150">
    <property type="entry name" value="Vaccinia Virus protein VP39"/>
    <property type="match status" value="1"/>
</dbReference>
<dbReference type="PANTHER" id="PTHR43712">
    <property type="entry name" value="PUTATIVE (AFU_ORTHOLOGUE AFUA_4G14580)-RELATED"/>
    <property type="match status" value="1"/>
</dbReference>
<comment type="caution">
    <text evidence="6">The sequence shown here is derived from an EMBL/GenBank/DDBJ whole genome shotgun (WGS) entry which is preliminary data.</text>
</comment>
<evidence type="ECO:0000259" key="4">
    <source>
        <dbReference type="Pfam" id="PF00891"/>
    </source>
</evidence>
<dbReference type="SUPFAM" id="SSF46785">
    <property type="entry name" value="Winged helix' DNA-binding domain"/>
    <property type="match status" value="1"/>
</dbReference>
<accession>A0A8H6ZZ60</accession>
<dbReference type="InterPro" id="IPR029063">
    <property type="entry name" value="SAM-dependent_MTases_sf"/>
</dbReference>
<dbReference type="GO" id="GO:0008171">
    <property type="term" value="F:O-methyltransferase activity"/>
    <property type="evidence" value="ECO:0007669"/>
    <property type="project" value="InterPro"/>
</dbReference>
<keyword evidence="7" id="KW-1185">Reference proteome</keyword>
<dbReference type="InterPro" id="IPR001077">
    <property type="entry name" value="COMT_C"/>
</dbReference>
<dbReference type="VEuPathDB" id="FungiDB:PC9H_004575"/>
<dbReference type="PANTHER" id="PTHR43712:SF2">
    <property type="entry name" value="O-METHYLTRANSFERASE CICE"/>
    <property type="match status" value="1"/>
</dbReference>
<evidence type="ECO:0008006" key="8">
    <source>
        <dbReference type="Google" id="ProtNLM"/>
    </source>
</evidence>
<dbReference type="Pfam" id="PF08100">
    <property type="entry name" value="Dimerisation"/>
    <property type="match status" value="1"/>
</dbReference>
<organism evidence="6 7">
    <name type="scientific">Pleurotus ostreatus</name>
    <name type="common">Oyster mushroom</name>
    <name type="synonym">White-rot fungus</name>
    <dbReference type="NCBI Taxonomy" id="5322"/>
    <lineage>
        <taxon>Eukaryota</taxon>
        <taxon>Fungi</taxon>
        <taxon>Dikarya</taxon>
        <taxon>Basidiomycota</taxon>
        <taxon>Agaricomycotina</taxon>
        <taxon>Agaricomycetes</taxon>
        <taxon>Agaricomycetidae</taxon>
        <taxon>Agaricales</taxon>
        <taxon>Pleurotineae</taxon>
        <taxon>Pleurotaceae</taxon>
        <taxon>Pleurotus</taxon>
    </lineage>
</organism>
<dbReference type="GO" id="GO:0046983">
    <property type="term" value="F:protein dimerization activity"/>
    <property type="evidence" value="ECO:0007669"/>
    <property type="project" value="InterPro"/>
</dbReference>
<proteinExistence type="predicted"/>
<dbReference type="GeneID" id="59374393"/>